<evidence type="ECO:0000256" key="1">
    <source>
        <dbReference type="SAM" id="MobiDB-lite"/>
    </source>
</evidence>
<accession>A0A5A7QXM2</accession>
<sequence length="439" mass="48165">MISKRDDRADVLFKGQPFPRYPTGFTTNKRAVIQIQRSVEIAECSESFLTRYIPKISTIPLFQGITWNPTWKATASKMKPIKLGSSKSNCSCLSIPYPKIIPCCSWSFVHFHQRTLPRQNQSLSGSLTGHGYPLVSAGPLHRFLNYIDPGLGSYQPKTTLRSPGELDGNETEGVGAFELPLSVGIVESLLLRGFSCVANCRSNKVQKEERVDIVRGRSQSRKPIRQVFRPKSVVNTDNSNHDQQHDPIAADSGKALQDPRDTGFEGGKPSNLTVSDSTAACQSLPLVSDTICQNPAVMGDSAALDESKAESPRVSSDSQLILHESSMGDNDHPAREESDHGKQLVPIAQDELNEDLAVIEATKNLDDFEVIPTESTFIRKRNYGIGRGVLFSHIRGQVSRGKAKNSLQSKELESKIGSFLKESTSSAFHSANTFSCSAQ</sequence>
<comment type="caution">
    <text evidence="2">The sequence shown here is derived from an EMBL/GenBank/DDBJ whole genome shotgun (WGS) entry which is preliminary data.</text>
</comment>
<keyword evidence="2" id="KW-0436">Ligase</keyword>
<dbReference type="AlphaFoldDB" id="A0A5A7QXM2"/>
<reference evidence="3" key="1">
    <citation type="journal article" date="2019" name="Curr. Biol.">
        <title>Genome Sequence of Striga asiatica Provides Insight into the Evolution of Plant Parasitism.</title>
        <authorList>
            <person name="Yoshida S."/>
            <person name="Kim S."/>
            <person name="Wafula E.K."/>
            <person name="Tanskanen J."/>
            <person name="Kim Y.M."/>
            <person name="Honaas L."/>
            <person name="Yang Z."/>
            <person name="Spallek T."/>
            <person name="Conn C.E."/>
            <person name="Ichihashi Y."/>
            <person name="Cheong K."/>
            <person name="Cui S."/>
            <person name="Der J.P."/>
            <person name="Gundlach H."/>
            <person name="Jiao Y."/>
            <person name="Hori C."/>
            <person name="Ishida J.K."/>
            <person name="Kasahara H."/>
            <person name="Kiba T."/>
            <person name="Kim M.S."/>
            <person name="Koo N."/>
            <person name="Laohavisit A."/>
            <person name="Lee Y.H."/>
            <person name="Lumba S."/>
            <person name="McCourt P."/>
            <person name="Mortimer J.C."/>
            <person name="Mutuku J.M."/>
            <person name="Nomura T."/>
            <person name="Sasaki-Sekimoto Y."/>
            <person name="Seto Y."/>
            <person name="Wang Y."/>
            <person name="Wakatake T."/>
            <person name="Sakakibara H."/>
            <person name="Demura T."/>
            <person name="Yamaguchi S."/>
            <person name="Yoneyama K."/>
            <person name="Manabe R.I."/>
            <person name="Nelson D.C."/>
            <person name="Schulman A.H."/>
            <person name="Timko M.P."/>
            <person name="dePamphilis C.W."/>
            <person name="Choi D."/>
            <person name="Shirasu K."/>
        </authorList>
    </citation>
    <scope>NUCLEOTIDE SEQUENCE [LARGE SCALE GENOMIC DNA]</scope>
    <source>
        <strain evidence="3">cv. UVA1</strain>
    </source>
</reference>
<organism evidence="2 3">
    <name type="scientific">Striga asiatica</name>
    <name type="common">Asiatic witchweed</name>
    <name type="synonym">Buchnera asiatica</name>
    <dbReference type="NCBI Taxonomy" id="4170"/>
    <lineage>
        <taxon>Eukaryota</taxon>
        <taxon>Viridiplantae</taxon>
        <taxon>Streptophyta</taxon>
        <taxon>Embryophyta</taxon>
        <taxon>Tracheophyta</taxon>
        <taxon>Spermatophyta</taxon>
        <taxon>Magnoliopsida</taxon>
        <taxon>eudicotyledons</taxon>
        <taxon>Gunneridae</taxon>
        <taxon>Pentapetalae</taxon>
        <taxon>asterids</taxon>
        <taxon>lamiids</taxon>
        <taxon>Lamiales</taxon>
        <taxon>Orobanchaceae</taxon>
        <taxon>Buchnereae</taxon>
        <taxon>Striga</taxon>
    </lineage>
</organism>
<proteinExistence type="predicted"/>
<name>A0A5A7QXM2_STRAF</name>
<dbReference type="GO" id="GO:0016874">
    <property type="term" value="F:ligase activity"/>
    <property type="evidence" value="ECO:0007669"/>
    <property type="project" value="UniProtKB-KW"/>
</dbReference>
<feature type="region of interest" description="Disordered" evidence="1">
    <location>
        <begin position="214"/>
        <end position="273"/>
    </location>
</feature>
<dbReference type="OrthoDB" id="1433682at2759"/>
<evidence type="ECO:0000313" key="3">
    <source>
        <dbReference type="Proteomes" id="UP000325081"/>
    </source>
</evidence>
<protein>
    <submittedName>
        <fullName evidence="2">AMP-dependent synthetase and ligase family protein</fullName>
    </submittedName>
</protein>
<gene>
    <name evidence="2" type="ORF">STAS_27467</name>
</gene>
<evidence type="ECO:0000313" key="2">
    <source>
        <dbReference type="EMBL" id="GER50173.1"/>
    </source>
</evidence>
<dbReference type="Proteomes" id="UP000325081">
    <property type="component" value="Unassembled WGS sequence"/>
</dbReference>
<dbReference type="EMBL" id="BKCP01009126">
    <property type="protein sequence ID" value="GER50173.1"/>
    <property type="molecule type" value="Genomic_DNA"/>
</dbReference>
<keyword evidence="3" id="KW-1185">Reference proteome</keyword>